<reference evidence="2 3" key="1">
    <citation type="journal article" date="2016" name="Genome Biol. Evol.">
        <title>Divergent and convergent evolution of fungal pathogenicity.</title>
        <authorList>
            <person name="Shang Y."/>
            <person name="Xiao G."/>
            <person name="Zheng P."/>
            <person name="Cen K."/>
            <person name="Zhan S."/>
            <person name="Wang C."/>
        </authorList>
    </citation>
    <scope>NUCLEOTIDE SEQUENCE [LARGE SCALE GENOMIC DNA]</scope>
    <source>
        <strain evidence="2 3">RCEF 264</strain>
    </source>
</reference>
<feature type="compositionally biased region" description="Acidic residues" evidence="1">
    <location>
        <begin position="288"/>
        <end position="303"/>
    </location>
</feature>
<dbReference type="PANTHER" id="PTHR42085:SF2">
    <property type="entry name" value="F-BOX DOMAIN-CONTAINING PROTEIN"/>
    <property type="match status" value="1"/>
</dbReference>
<organism evidence="2 3">
    <name type="scientific">Niveomyces insectorum RCEF 264</name>
    <dbReference type="NCBI Taxonomy" id="1081102"/>
    <lineage>
        <taxon>Eukaryota</taxon>
        <taxon>Fungi</taxon>
        <taxon>Dikarya</taxon>
        <taxon>Ascomycota</taxon>
        <taxon>Pezizomycotina</taxon>
        <taxon>Sordariomycetes</taxon>
        <taxon>Hypocreomycetidae</taxon>
        <taxon>Hypocreales</taxon>
        <taxon>Cordycipitaceae</taxon>
        <taxon>Niveomyces</taxon>
    </lineage>
</organism>
<dbReference type="Proteomes" id="UP000076874">
    <property type="component" value="Unassembled WGS sequence"/>
</dbReference>
<proteinExistence type="predicted"/>
<accession>A0A168AI76</accession>
<evidence type="ECO:0000256" key="1">
    <source>
        <dbReference type="SAM" id="MobiDB-lite"/>
    </source>
</evidence>
<keyword evidence="3" id="KW-1185">Reference proteome</keyword>
<protein>
    <submittedName>
        <fullName evidence="2">Uncharacterized protein</fullName>
    </submittedName>
</protein>
<name>A0A168AI76_9HYPO</name>
<dbReference type="AlphaFoldDB" id="A0A168AI76"/>
<dbReference type="EMBL" id="AZHD01000001">
    <property type="protein sequence ID" value="OAA68783.1"/>
    <property type="molecule type" value="Genomic_DNA"/>
</dbReference>
<feature type="region of interest" description="Disordered" evidence="1">
    <location>
        <begin position="280"/>
        <end position="309"/>
    </location>
</feature>
<comment type="caution">
    <text evidence="2">The sequence shown here is derived from an EMBL/GenBank/DDBJ whole genome shotgun (WGS) entry which is preliminary data.</text>
</comment>
<dbReference type="InterPro" id="IPR038883">
    <property type="entry name" value="AN11006-like"/>
</dbReference>
<dbReference type="OrthoDB" id="5126984at2759"/>
<sequence length="642" mass="70275">MVQRKLEFYVPRPAPPERLPGASCFLDLPYGVRHRIYVLAGLVRVCPINLNLEGLRAEALRTGAQPITGCPCFYQARRSLGSSSGGGGGTFDLDHVPGCECAALPIALVCVSRAVSAEAAYVLYSENAFTVGRSDPWGLRPLRAMSGRAIASLRCLTLRLNDSGCTLGGFSFCNRAGMPRCHPLCASHGPYDRPVSSGTRQGRALLRDWHDLAGKLAAHLPPGRLHLDLVCDTGDLGTAEQVVGPLHRLPVLRACSVRLGSTPNWTRQMLGRTAVLRLLGTQPRDHKDDDDDDDEEDEEDDEDGRTAAAARVPSYYVPSEILSRILAYSDLVAPYDLEWQAGRGFPPYDCCTACTATLDACACARNHAAHATTCTCWTPPIALFLVSRRVYAIALTIFYGRNRFVVLPRDARLDCWHCCDGSVPQDAPLAQFLRRVPPPAQRRIRFLGLACPPLSLGLGPSAAEEGGDNGDDDNDDDDKEQRAWKRTVDLVRQRLDVRNLQLSLYVGSVSVRAAVLTSLQPPRASVLSACRRRLRHLRALDGLRDFFVYLDWPYATRGTKTDTYAAALERATMGASYDAAARGKWAHTPRLWYDGRSQAGAVRAPDGTRVWPPREALRSVHPRQLFTYAHPGETTPGGNVAA</sequence>
<gene>
    <name evidence="2" type="ORF">SPI_00978</name>
</gene>
<evidence type="ECO:0000313" key="2">
    <source>
        <dbReference type="EMBL" id="OAA68783.1"/>
    </source>
</evidence>
<evidence type="ECO:0000313" key="3">
    <source>
        <dbReference type="Proteomes" id="UP000076874"/>
    </source>
</evidence>
<dbReference type="PANTHER" id="PTHR42085">
    <property type="entry name" value="F-BOX DOMAIN-CONTAINING PROTEIN"/>
    <property type="match status" value="1"/>
</dbReference>